<keyword evidence="3 6" id="KW-0812">Transmembrane</keyword>
<feature type="transmembrane region" description="Helical" evidence="6">
    <location>
        <begin position="271"/>
        <end position="288"/>
    </location>
</feature>
<feature type="transmembrane region" description="Helical" evidence="6">
    <location>
        <begin position="359"/>
        <end position="377"/>
    </location>
</feature>
<evidence type="ECO:0000256" key="2">
    <source>
        <dbReference type="ARBA" id="ARBA00022475"/>
    </source>
</evidence>
<reference evidence="8 9" key="1">
    <citation type="submission" date="2016-11" db="EMBL/GenBank/DDBJ databases">
        <authorList>
            <person name="Jaros S."/>
            <person name="Januszkiewicz K."/>
            <person name="Wedrychowicz H."/>
        </authorList>
    </citation>
    <scope>NUCLEOTIDE SEQUENCE [LARGE SCALE GENOMIC DNA]</scope>
    <source>
        <strain evidence="8 9">DSM 27406</strain>
    </source>
</reference>
<keyword evidence="5 6" id="KW-0472">Membrane</keyword>
<comment type="subcellular location">
    <subcellularLocation>
        <location evidence="1">Cell membrane</location>
        <topology evidence="1">Multi-pass membrane protein</topology>
    </subcellularLocation>
</comment>
<feature type="transmembrane region" description="Helical" evidence="6">
    <location>
        <begin position="238"/>
        <end position="259"/>
    </location>
</feature>
<name>A0A1M7AIJ1_9BACT</name>
<dbReference type="InterPro" id="IPR051449">
    <property type="entry name" value="ABC-2_transporter_component"/>
</dbReference>
<dbReference type="Proteomes" id="UP000184420">
    <property type="component" value="Unassembled WGS sequence"/>
</dbReference>
<evidence type="ECO:0000256" key="6">
    <source>
        <dbReference type="SAM" id="Phobius"/>
    </source>
</evidence>
<feature type="domain" description="ABC-2 type transporter transmembrane" evidence="7">
    <location>
        <begin position="26"/>
        <end position="374"/>
    </location>
</feature>
<dbReference type="GO" id="GO:0005886">
    <property type="term" value="C:plasma membrane"/>
    <property type="evidence" value="ECO:0007669"/>
    <property type="project" value="UniProtKB-SubCell"/>
</dbReference>
<feature type="transmembrane region" description="Helical" evidence="6">
    <location>
        <begin position="295"/>
        <end position="316"/>
    </location>
</feature>
<keyword evidence="4 6" id="KW-1133">Transmembrane helix</keyword>
<feature type="transmembrane region" description="Helical" evidence="6">
    <location>
        <begin position="187"/>
        <end position="209"/>
    </location>
</feature>
<dbReference type="PANTHER" id="PTHR30294">
    <property type="entry name" value="MEMBRANE COMPONENT OF ABC TRANSPORTER YHHJ-RELATED"/>
    <property type="match status" value="1"/>
</dbReference>
<dbReference type="GO" id="GO:0140359">
    <property type="term" value="F:ABC-type transporter activity"/>
    <property type="evidence" value="ECO:0007669"/>
    <property type="project" value="InterPro"/>
</dbReference>
<evidence type="ECO:0000313" key="9">
    <source>
        <dbReference type="Proteomes" id="UP000184420"/>
    </source>
</evidence>
<evidence type="ECO:0000313" key="8">
    <source>
        <dbReference type="EMBL" id="SHL42538.1"/>
    </source>
</evidence>
<dbReference type="PANTHER" id="PTHR30294:SF29">
    <property type="entry name" value="MULTIDRUG ABC TRANSPORTER PERMEASE YBHS-RELATED"/>
    <property type="match status" value="1"/>
</dbReference>
<evidence type="ECO:0000259" key="7">
    <source>
        <dbReference type="Pfam" id="PF12698"/>
    </source>
</evidence>
<dbReference type="InterPro" id="IPR013525">
    <property type="entry name" value="ABC2_TM"/>
</dbReference>
<evidence type="ECO:0000256" key="4">
    <source>
        <dbReference type="ARBA" id="ARBA00022989"/>
    </source>
</evidence>
<evidence type="ECO:0000256" key="1">
    <source>
        <dbReference type="ARBA" id="ARBA00004651"/>
    </source>
</evidence>
<accession>A0A1M7AIJ1</accession>
<dbReference type="RefSeq" id="WP_073080064.1">
    <property type="nucleotide sequence ID" value="NZ_FRBL01000003.1"/>
</dbReference>
<organism evidence="8 9">
    <name type="scientific">Chitinophaga jiangningensis</name>
    <dbReference type="NCBI Taxonomy" id="1419482"/>
    <lineage>
        <taxon>Bacteria</taxon>
        <taxon>Pseudomonadati</taxon>
        <taxon>Bacteroidota</taxon>
        <taxon>Chitinophagia</taxon>
        <taxon>Chitinophagales</taxon>
        <taxon>Chitinophagaceae</taxon>
        <taxon>Chitinophaga</taxon>
    </lineage>
</organism>
<dbReference type="EMBL" id="FRBL01000003">
    <property type="protein sequence ID" value="SHL42538.1"/>
    <property type="molecule type" value="Genomic_DNA"/>
</dbReference>
<keyword evidence="2" id="KW-1003">Cell membrane</keyword>
<dbReference type="AlphaFoldDB" id="A0A1M7AIJ1"/>
<evidence type="ECO:0000256" key="5">
    <source>
        <dbReference type="ARBA" id="ARBA00023136"/>
    </source>
</evidence>
<evidence type="ECO:0000256" key="3">
    <source>
        <dbReference type="ARBA" id="ARBA00022692"/>
    </source>
</evidence>
<dbReference type="Gene3D" id="3.40.1710.10">
    <property type="entry name" value="abc type-2 transporter like domain"/>
    <property type="match status" value="1"/>
</dbReference>
<gene>
    <name evidence="8" type="ORF">SAMN05444266_103296</name>
</gene>
<feature type="transmembrane region" description="Helical" evidence="6">
    <location>
        <begin position="21"/>
        <end position="40"/>
    </location>
</feature>
<proteinExistence type="predicted"/>
<dbReference type="Pfam" id="PF12698">
    <property type="entry name" value="ABC2_membrane_3"/>
    <property type="match status" value="1"/>
</dbReference>
<sequence length="389" mass="44024">MILAVYKIFIREWKRILTLPVHYVVLLVVPVIICTIYALIYNNKFAQDLPVAVWDESHSPLSRQFTFMLEETESIHFTRQVNSYAEIESLMKKGEILAAIHFPPGMDNDIKSRHPTTVTLYANAASLVTSKLIYKDAAQVIITAGSGVILQKFVKKGMPSGQAMSLVLPVNLHSWVLYNPRYDYQAYLVPGLIAVALQMMIIMVAILTLNYERNTGTMEELREQAGGSASVVIMGKSLAHLSVAWVNYLLVTCIMFPIFANGLLATNWPLFVMYTLLAIACIGVGMLVSSIFNDVMLACDIGLFYTSPAFVFSGFTFPRWGMPWFDQYYAQLMPFTPFLDSLFKVYFMKLPLLYCYKEMGHLLIFIVLTFPVAIIVFQRRLNKLAVQHA</sequence>
<protein>
    <submittedName>
        <fullName evidence="8">ABC-2 type transport system permease protein</fullName>
    </submittedName>
</protein>
<dbReference type="OrthoDB" id="9811522at2"/>
<keyword evidence="9" id="KW-1185">Reference proteome</keyword>
<dbReference type="STRING" id="1419482.SAMN05444266_103296"/>